<feature type="transmembrane region" description="Helical" evidence="1">
    <location>
        <begin position="78"/>
        <end position="101"/>
    </location>
</feature>
<keyword evidence="1" id="KW-1133">Transmembrane helix</keyword>
<gene>
    <name evidence="2" type="ORF">DRJ33_04390</name>
</gene>
<sequence length="204" mass="22531">MKGLLREGVSELLSLLLAWAVLSFCFALRWTYDLWSFLLAFAISSLTVGLGFVLHELSHREVANRLGCKAEFRLWPTGLVFALALALLTHGDVVFAAPGAVHIHPLVLASVFDEKEVRKSFGVISLIGPLTNYALAIAFLALSFLGFGSLYAMTCYIGFSVNVWLALFNMLPIPPLDGSKVLNWSKVIWVSVFAIFLVTMFLPY</sequence>
<evidence type="ECO:0000256" key="1">
    <source>
        <dbReference type="SAM" id="Phobius"/>
    </source>
</evidence>
<keyword evidence="2" id="KW-0645">Protease</keyword>
<organism evidence="2 3">
    <name type="scientific">Thermoproteota archaeon</name>
    <dbReference type="NCBI Taxonomy" id="2056631"/>
    <lineage>
        <taxon>Archaea</taxon>
        <taxon>Thermoproteota</taxon>
    </lineage>
</organism>
<comment type="caution">
    <text evidence="2">The sequence shown here is derived from an EMBL/GenBank/DDBJ whole genome shotgun (WGS) entry which is preliminary data.</text>
</comment>
<proteinExistence type="predicted"/>
<keyword evidence="2" id="KW-0378">Hydrolase</keyword>
<reference evidence="2 3" key="1">
    <citation type="submission" date="2018-06" db="EMBL/GenBank/DDBJ databases">
        <title>Extensive metabolic versatility and redundancy in microbially diverse, dynamic hydrothermal sediments.</title>
        <authorList>
            <person name="Dombrowski N."/>
            <person name="Teske A."/>
            <person name="Baker B.J."/>
        </authorList>
    </citation>
    <scope>NUCLEOTIDE SEQUENCE [LARGE SCALE GENOMIC DNA]</scope>
    <source>
        <strain evidence="2">B34_G17</strain>
    </source>
</reference>
<accession>A0A497EYP0</accession>
<feature type="transmembrane region" description="Helical" evidence="1">
    <location>
        <begin position="121"/>
        <end position="142"/>
    </location>
</feature>
<keyword evidence="1" id="KW-0812">Transmembrane</keyword>
<keyword evidence="1" id="KW-0472">Membrane</keyword>
<dbReference type="GO" id="GO:0008233">
    <property type="term" value="F:peptidase activity"/>
    <property type="evidence" value="ECO:0007669"/>
    <property type="project" value="UniProtKB-KW"/>
</dbReference>
<dbReference type="Proteomes" id="UP000272051">
    <property type="component" value="Unassembled WGS sequence"/>
</dbReference>
<dbReference type="PANTHER" id="PTHR35864:SF1">
    <property type="entry name" value="ZINC METALLOPROTEASE YWHC-RELATED"/>
    <property type="match status" value="1"/>
</dbReference>
<dbReference type="EMBL" id="QMQX01000064">
    <property type="protein sequence ID" value="RLE52172.1"/>
    <property type="molecule type" value="Genomic_DNA"/>
</dbReference>
<evidence type="ECO:0000313" key="2">
    <source>
        <dbReference type="EMBL" id="RLE52172.1"/>
    </source>
</evidence>
<dbReference type="GO" id="GO:0006508">
    <property type="term" value="P:proteolysis"/>
    <property type="evidence" value="ECO:0007669"/>
    <property type="project" value="UniProtKB-KW"/>
</dbReference>
<feature type="transmembrane region" description="Helical" evidence="1">
    <location>
        <begin position="38"/>
        <end position="57"/>
    </location>
</feature>
<dbReference type="AlphaFoldDB" id="A0A497EYP0"/>
<name>A0A497EYP0_9CREN</name>
<dbReference type="InterPro" id="IPR052348">
    <property type="entry name" value="Metallopeptidase_M50B"/>
</dbReference>
<feature type="transmembrane region" description="Helical" evidence="1">
    <location>
        <begin position="12"/>
        <end position="32"/>
    </location>
</feature>
<protein>
    <submittedName>
        <fullName evidence="2">Site-2 protease family protein</fullName>
    </submittedName>
</protein>
<evidence type="ECO:0000313" key="3">
    <source>
        <dbReference type="Proteomes" id="UP000272051"/>
    </source>
</evidence>
<dbReference type="PANTHER" id="PTHR35864">
    <property type="entry name" value="ZINC METALLOPROTEASE MJ0611-RELATED"/>
    <property type="match status" value="1"/>
</dbReference>
<feature type="transmembrane region" description="Helical" evidence="1">
    <location>
        <begin position="187"/>
        <end position="203"/>
    </location>
</feature>
<feature type="transmembrane region" description="Helical" evidence="1">
    <location>
        <begin position="149"/>
        <end position="167"/>
    </location>
</feature>